<dbReference type="InterPro" id="IPR001932">
    <property type="entry name" value="PPM-type_phosphatase-like_dom"/>
</dbReference>
<dbReference type="InterPro" id="IPR036457">
    <property type="entry name" value="PPM-type-like_dom_sf"/>
</dbReference>
<evidence type="ECO:0000313" key="8">
    <source>
        <dbReference type="EMBL" id="ONK81177.1"/>
    </source>
</evidence>
<evidence type="ECO:0000256" key="3">
    <source>
        <dbReference type="ARBA" id="ARBA00022912"/>
    </source>
</evidence>
<name>A0A5P1FUS6_ASPOF</name>
<dbReference type="EC" id="3.1.3.16" evidence="1"/>
<dbReference type="EMBL" id="CM007381">
    <property type="protein sequence ID" value="ONK81177.1"/>
    <property type="molecule type" value="Genomic_DNA"/>
</dbReference>
<evidence type="ECO:0000256" key="4">
    <source>
        <dbReference type="ARBA" id="ARBA00047761"/>
    </source>
</evidence>
<accession>A0A5P1FUS6</accession>
<evidence type="ECO:0000259" key="7">
    <source>
        <dbReference type="PROSITE" id="PS51746"/>
    </source>
</evidence>
<sequence>MEGLSMATSNKGSFCEETAIEGVFCKDAGPEGSDVSATSLSGSTSSSSSSGPVTETSKVEGVFCNDLPLKDPTQDSNGISNSAPPPPSPASTEPDPDADRGDIFSRSQFRVIGRRERRWRTSGGADGPFLTISGEAYDFLALTMAQRPRSEVAELCRIGCTRCGERREAAAAARGSGEEWWTGLCSEPFEGDATRRVRAVMWRDGEALPLSTDHKPYRFDELARIERSGGWVVNWHGFRVQGVLAISRSVGDYDLKPHVISTPELTVINRTDKDEFLILASDGLWDVISNIVACRVVRNCLTGRSAKRYPDSVKGHTAGIAASLLTRMAFSQRSLDNVSAVVIQFADLLE</sequence>
<gene>
    <name evidence="8" type="ORF">A4U43_C01F26150</name>
</gene>
<dbReference type="Pfam" id="PF00481">
    <property type="entry name" value="PP2C"/>
    <property type="match status" value="1"/>
</dbReference>
<keyword evidence="9" id="KW-1185">Reference proteome</keyword>
<evidence type="ECO:0000256" key="5">
    <source>
        <dbReference type="ARBA" id="ARBA00048336"/>
    </source>
</evidence>
<keyword evidence="3" id="KW-0904">Protein phosphatase</keyword>
<organism evidence="8 9">
    <name type="scientific">Asparagus officinalis</name>
    <name type="common">Garden asparagus</name>
    <dbReference type="NCBI Taxonomy" id="4686"/>
    <lineage>
        <taxon>Eukaryota</taxon>
        <taxon>Viridiplantae</taxon>
        <taxon>Streptophyta</taxon>
        <taxon>Embryophyta</taxon>
        <taxon>Tracheophyta</taxon>
        <taxon>Spermatophyta</taxon>
        <taxon>Magnoliopsida</taxon>
        <taxon>Liliopsida</taxon>
        <taxon>Asparagales</taxon>
        <taxon>Asparagaceae</taxon>
        <taxon>Asparagoideae</taxon>
        <taxon>Asparagus</taxon>
    </lineage>
</organism>
<evidence type="ECO:0000256" key="6">
    <source>
        <dbReference type="SAM" id="MobiDB-lite"/>
    </source>
</evidence>
<dbReference type="PROSITE" id="PS51746">
    <property type="entry name" value="PPM_2"/>
    <property type="match status" value="1"/>
</dbReference>
<comment type="catalytic activity">
    <reaction evidence="4">
        <text>O-phospho-L-seryl-[protein] + H2O = L-seryl-[protein] + phosphate</text>
        <dbReference type="Rhea" id="RHEA:20629"/>
        <dbReference type="Rhea" id="RHEA-COMP:9863"/>
        <dbReference type="Rhea" id="RHEA-COMP:11604"/>
        <dbReference type="ChEBI" id="CHEBI:15377"/>
        <dbReference type="ChEBI" id="CHEBI:29999"/>
        <dbReference type="ChEBI" id="CHEBI:43474"/>
        <dbReference type="ChEBI" id="CHEBI:83421"/>
        <dbReference type="EC" id="3.1.3.16"/>
    </reaction>
</comment>
<dbReference type="SUPFAM" id="SSF81606">
    <property type="entry name" value="PP2C-like"/>
    <property type="match status" value="1"/>
</dbReference>
<feature type="compositionally biased region" description="Low complexity" evidence="6">
    <location>
        <begin position="32"/>
        <end position="56"/>
    </location>
</feature>
<comment type="catalytic activity">
    <reaction evidence="5">
        <text>O-phospho-L-threonyl-[protein] + H2O = L-threonyl-[protein] + phosphate</text>
        <dbReference type="Rhea" id="RHEA:47004"/>
        <dbReference type="Rhea" id="RHEA-COMP:11060"/>
        <dbReference type="Rhea" id="RHEA-COMP:11605"/>
        <dbReference type="ChEBI" id="CHEBI:15377"/>
        <dbReference type="ChEBI" id="CHEBI:30013"/>
        <dbReference type="ChEBI" id="CHEBI:43474"/>
        <dbReference type="ChEBI" id="CHEBI:61977"/>
        <dbReference type="EC" id="3.1.3.16"/>
    </reaction>
</comment>
<dbReference type="CDD" id="cd00143">
    <property type="entry name" value="PP2Cc"/>
    <property type="match status" value="1"/>
</dbReference>
<proteinExistence type="predicted"/>
<evidence type="ECO:0000313" key="9">
    <source>
        <dbReference type="Proteomes" id="UP000243459"/>
    </source>
</evidence>
<dbReference type="GO" id="GO:0004722">
    <property type="term" value="F:protein serine/threonine phosphatase activity"/>
    <property type="evidence" value="ECO:0007669"/>
    <property type="project" value="UniProtKB-EC"/>
</dbReference>
<dbReference type="Gene3D" id="3.60.40.10">
    <property type="entry name" value="PPM-type phosphatase domain"/>
    <property type="match status" value="1"/>
</dbReference>
<reference evidence="9" key="1">
    <citation type="journal article" date="2017" name="Nat. Commun.">
        <title>The asparagus genome sheds light on the origin and evolution of a young Y chromosome.</title>
        <authorList>
            <person name="Harkess A."/>
            <person name="Zhou J."/>
            <person name="Xu C."/>
            <person name="Bowers J.E."/>
            <person name="Van der Hulst R."/>
            <person name="Ayyampalayam S."/>
            <person name="Mercati F."/>
            <person name="Riccardi P."/>
            <person name="McKain M.R."/>
            <person name="Kakrana A."/>
            <person name="Tang H."/>
            <person name="Ray J."/>
            <person name="Groenendijk J."/>
            <person name="Arikit S."/>
            <person name="Mathioni S.M."/>
            <person name="Nakano M."/>
            <person name="Shan H."/>
            <person name="Telgmann-Rauber A."/>
            <person name="Kanno A."/>
            <person name="Yue Z."/>
            <person name="Chen H."/>
            <person name="Li W."/>
            <person name="Chen Y."/>
            <person name="Xu X."/>
            <person name="Zhang Y."/>
            <person name="Luo S."/>
            <person name="Chen H."/>
            <person name="Gao J."/>
            <person name="Mao Z."/>
            <person name="Pires J.C."/>
            <person name="Luo M."/>
            <person name="Kudrna D."/>
            <person name="Wing R.A."/>
            <person name="Meyers B.C."/>
            <person name="Yi K."/>
            <person name="Kong H."/>
            <person name="Lavrijsen P."/>
            <person name="Sunseri F."/>
            <person name="Falavigna A."/>
            <person name="Ye Y."/>
            <person name="Leebens-Mack J.H."/>
            <person name="Chen G."/>
        </authorList>
    </citation>
    <scope>NUCLEOTIDE SEQUENCE [LARGE SCALE GENOMIC DNA]</scope>
    <source>
        <strain evidence="9">cv. DH0086</strain>
    </source>
</reference>
<evidence type="ECO:0000256" key="1">
    <source>
        <dbReference type="ARBA" id="ARBA00013081"/>
    </source>
</evidence>
<feature type="domain" description="PPM-type phosphatase" evidence="7">
    <location>
        <begin position="198"/>
        <end position="345"/>
    </location>
</feature>
<dbReference type="AlphaFoldDB" id="A0A5P1FUS6"/>
<keyword evidence="2" id="KW-0378">Hydrolase</keyword>
<feature type="region of interest" description="Disordered" evidence="6">
    <location>
        <begin position="26"/>
        <end position="106"/>
    </location>
</feature>
<protein>
    <recommendedName>
        <fullName evidence="1">protein-serine/threonine phosphatase</fullName>
        <ecNumber evidence="1">3.1.3.16</ecNumber>
    </recommendedName>
</protein>
<evidence type="ECO:0000256" key="2">
    <source>
        <dbReference type="ARBA" id="ARBA00022801"/>
    </source>
</evidence>
<dbReference type="PANTHER" id="PTHR47992">
    <property type="entry name" value="PROTEIN PHOSPHATASE"/>
    <property type="match status" value="1"/>
</dbReference>
<dbReference type="SMART" id="SM00332">
    <property type="entry name" value="PP2Cc"/>
    <property type="match status" value="1"/>
</dbReference>
<dbReference type="Gramene" id="ONK81177">
    <property type="protein sequence ID" value="ONK81177"/>
    <property type="gene ID" value="A4U43_C01F26150"/>
</dbReference>
<dbReference type="Proteomes" id="UP000243459">
    <property type="component" value="Chromosome 1"/>
</dbReference>
<dbReference type="InterPro" id="IPR015655">
    <property type="entry name" value="PP2C"/>
</dbReference>